<keyword evidence="1" id="KW-0812">Transmembrane</keyword>
<sequence>MARVAPFSSRPRKAGKILGLLLVGICLGVAGYLVGERVAASGAFDGLPVRWADLLAVFVGMIMVVAAVATSLISLSPALLARTLNLEGQAGPDEIRDTRLQALILALSGVIVMLPPLLAMVDVAAAPALALLGLLLAAHTALNLTLYRRVDELFRRAVVEAGALTFWLGQGVLFLWAVAERLGVAPALTGWDIYVVLLTAYLIASVGVAARRGLA</sequence>
<dbReference type="STRING" id="871741.SAMN05192570_0123"/>
<keyword evidence="3" id="KW-1185">Reference proteome</keyword>
<feature type="transmembrane region" description="Helical" evidence="1">
    <location>
        <begin position="158"/>
        <end position="179"/>
    </location>
</feature>
<proteinExistence type="predicted"/>
<gene>
    <name evidence="2" type="ORF">SAMN05192570_0123</name>
</gene>
<organism evidence="2 3">
    <name type="scientific">Brevundimonas viscosa</name>
    <dbReference type="NCBI Taxonomy" id="871741"/>
    <lineage>
        <taxon>Bacteria</taxon>
        <taxon>Pseudomonadati</taxon>
        <taxon>Pseudomonadota</taxon>
        <taxon>Alphaproteobacteria</taxon>
        <taxon>Caulobacterales</taxon>
        <taxon>Caulobacteraceae</taxon>
        <taxon>Brevundimonas</taxon>
    </lineage>
</organism>
<dbReference type="Proteomes" id="UP000198788">
    <property type="component" value="Unassembled WGS sequence"/>
</dbReference>
<dbReference type="AlphaFoldDB" id="A0A1I6TKE0"/>
<evidence type="ECO:0000256" key="1">
    <source>
        <dbReference type="SAM" id="Phobius"/>
    </source>
</evidence>
<feature type="transmembrane region" description="Helical" evidence="1">
    <location>
        <begin position="191"/>
        <end position="210"/>
    </location>
</feature>
<evidence type="ECO:0000313" key="2">
    <source>
        <dbReference type="EMBL" id="SFS89630.1"/>
    </source>
</evidence>
<dbReference type="RefSeq" id="WP_092313481.1">
    <property type="nucleotide sequence ID" value="NZ_FOZV01000011.1"/>
</dbReference>
<feature type="transmembrane region" description="Helical" evidence="1">
    <location>
        <begin position="100"/>
        <end position="118"/>
    </location>
</feature>
<evidence type="ECO:0000313" key="3">
    <source>
        <dbReference type="Proteomes" id="UP000198788"/>
    </source>
</evidence>
<reference evidence="3" key="1">
    <citation type="submission" date="2016-10" db="EMBL/GenBank/DDBJ databases">
        <authorList>
            <person name="Varghese N."/>
            <person name="Submissions S."/>
        </authorList>
    </citation>
    <scope>NUCLEOTIDE SEQUENCE [LARGE SCALE GENOMIC DNA]</scope>
    <source>
        <strain evidence="3">CGMCC 1.10683</strain>
    </source>
</reference>
<protein>
    <submittedName>
        <fullName evidence="2">Uncharacterized protein</fullName>
    </submittedName>
</protein>
<dbReference type="EMBL" id="FOZV01000011">
    <property type="protein sequence ID" value="SFS89630.1"/>
    <property type="molecule type" value="Genomic_DNA"/>
</dbReference>
<name>A0A1I6TKE0_9CAUL</name>
<accession>A0A1I6TKE0</accession>
<feature type="transmembrane region" description="Helical" evidence="1">
    <location>
        <begin position="17"/>
        <end position="34"/>
    </location>
</feature>
<keyword evidence="1" id="KW-1133">Transmembrane helix</keyword>
<feature type="transmembrane region" description="Helical" evidence="1">
    <location>
        <begin position="124"/>
        <end position="146"/>
    </location>
</feature>
<dbReference type="OrthoDB" id="7566369at2"/>
<keyword evidence="1" id="KW-0472">Membrane</keyword>
<feature type="transmembrane region" description="Helical" evidence="1">
    <location>
        <begin position="54"/>
        <end position="80"/>
    </location>
</feature>